<dbReference type="PANTHER" id="PTHR30087">
    <property type="entry name" value="INNER MEMBRANE PROTEIN"/>
    <property type="match status" value="1"/>
</dbReference>
<reference evidence="2 3" key="1">
    <citation type="submission" date="2019-11" db="EMBL/GenBank/DDBJ databases">
        <title>Comparative genomics of hydrocarbon-degrading Desulfosarcina strains.</title>
        <authorList>
            <person name="Watanabe M."/>
            <person name="Kojima H."/>
            <person name="Fukui M."/>
        </authorList>
    </citation>
    <scope>NUCLEOTIDE SEQUENCE [LARGE SCALE GENOMIC DNA]</scope>
    <source>
        <strain evidence="2 3">PP31</strain>
    </source>
</reference>
<dbReference type="InterPro" id="IPR007553">
    <property type="entry name" value="2-thiour_desulf"/>
</dbReference>
<evidence type="ECO:0000313" key="3">
    <source>
        <dbReference type="Proteomes" id="UP000427769"/>
    </source>
</evidence>
<dbReference type="InterPro" id="IPR017087">
    <property type="entry name" value="UCP037004"/>
</dbReference>
<dbReference type="Pfam" id="PF04463">
    <property type="entry name" value="2-thiour_desulf"/>
    <property type="match status" value="1"/>
</dbReference>
<dbReference type="Proteomes" id="UP000427769">
    <property type="component" value="Chromosome"/>
</dbReference>
<keyword evidence="3" id="KW-1185">Reference proteome</keyword>
<organism evidence="2 3">
    <name type="scientific">Desulfosarcina widdelii</name>
    <dbReference type="NCBI Taxonomy" id="947919"/>
    <lineage>
        <taxon>Bacteria</taxon>
        <taxon>Pseudomonadati</taxon>
        <taxon>Thermodesulfobacteriota</taxon>
        <taxon>Desulfobacteria</taxon>
        <taxon>Desulfobacterales</taxon>
        <taxon>Desulfosarcinaceae</taxon>
        <taxon>Desulfosarcina</taxon>
    </lineage>
</organism>
<gene>
    <name evidence="2" type="ORF">DSCW_33830</name>
</gene>
<dbReference type="KEGG" id="dwd:DSCW_33830"/>
<evidence type="ECO:0000313" key="2">
    <source>
        <dbReference type="EMBL" id="BBO75966.1"/>
    </source>
</evidence>
<feature type="domain" description="DUF1722" evidence="1">
    <location>
        <begin position="191"/>
        <end position="307"/>
    </location>
</feature>
<dbReference type="RefSeq" id="WP_155304835.1">
    <property type="nucleotide sequence ID" value="NZ_AP021875.1"/>
</dbReference>
<evidence type="ECO:0000259" key="1">
    <source>
        <dbReference type="Pfam" id="PF08349"/>
    </source>
</evidence>
<dbReference type="InterPro" id="IPR013560">
    <property type="entry name" value="DUF1722"/>
</dbReference>
<proteinExistence type="predicted"/>
<name>A0A5K7Z2N0_9BACT</name>
<protein>
    <recommendedName>
        <fullName evidence="1">DUF1722 domain-containing protein</fullName>
    </recommendedName>
</protein>
<dbReference type="OrthoDB" id="495783at2"/>
<dbReference type="Pfam" id="PF08349">
    <property type="entry name" value="DUF1722"/>
    <property type="match status" value="1"/>
</dbReference>
<dbReference type="EMBL" id="AP021875">
    <property type="protein sequence ID" value="BBO75966.1"/>
    <property type="molecule type" value="Genomic_DNA"/>
</dbReference>
<dbReference type="PANTHER" id="PTHR30087:SF0">
    <property type="entry name" value="INNER MEMBRANE PROTEIN"/>
    <property type="match status" value="1"/>
</dbReference>
<dbReference type="AlphaFoldDB" id="A0A5K7Z2N0"/>
<accession>A0A5K7Z2N0</accession>
<dbReference type="PIRSF" id="PIRSF037004">
    <property type="entry name" value="UCP037004"/>
    <property type="match status" value="1"/>
</dbReference>
<sequence length="316" mass="36270">MQPTIKIGVSSCLLGEKVRFDGGHKHDRYITGTLGKFFTYVPVCPETECGLGIPREAMRLVGLADNPRLVTNKTGIDHTERMQTWVEKRLDALDRENLYGFIFKKDSPSSGLHRVRVYSDKGPPARTGRGIFAAAFTRRFPRIPVEEEGRLHDPGLRENFIERIFALRRWREALDEKRSLGGLVAFHTREKLLLMAHSQKHYRQMGRLVATGKTMAAARLYDDYETSLMEALHLKATVSKHTNVLMHILGYFKKQLSGDEKQEVLSVIDNYRSGHLPLIVPVTLLNHFVRKYRQPYLSDQTYLQPHPLELALRNHV</sequence>